<keyword evidence="1" id="KW-1133">Transmembrane helix</keyword>
<gene>
    <name evidence="2" type="ORF">METZ01_LOCUS8427</name>
</gene>
<reference evidence="2" key="1">
    <citation type="submission" date="2018-05" db="EMBL/GenBank/DDBJ databases">
        <authorList>
            <person name="Lanie J.A."/>
            <person name="Ng W.-L."/>
            <person name="Kazmierczak K.M."/>
            <person name="Andrzejewski T.M."/>
            <person name="Davidsen T.M."/>
            <person name="Wayne K.J."/>
            <person name="Tettelin H."/>
            <person name="Glass J.I."/>
            <person name="Rusch D."/>
            <person name="Podicherti R."/>
            <person name="Tsui H.-C.T."/>
            <person name="Winkler M.E."/>
        </authorList>
    </citation>
    <scope>NUCLEOTIDE SEQUENCE</scope>
</reference>
<keyword evidence="1" id="KW-0472">Membrane</keyword>
<evidence type="ECO:0000313" key="2">
    <source>
        <dbReference type="EMBL" id="SUZ55573.1"/>
    </source>
</evidence>
<protein>
    <submittedName>
        <fullName evidence="2">Uncharacterized protein</fullName>
    </submittedName>
</protein>
<feature type="non-terminal residue" evidence="2">
    <location>
        <position position="1"/>
    </location>
</feature>
<feature type="transmembrane region" description="Helical" evidence="1">
    <location>
        <begin position="6"/>
        <end position="27"/>
    </location>
</feature>
<organism evidence="2">
    <name type="scientific">marine metagenome</name>
    <dbReference type="NCBI Taxonomy" id="408172"/>
    <lineage>
        <taxon>unclassified sequences</taxon>
        <taxon>metagenomes</taxon>
        <taxon>ecological metagenomes</taxon>
    </lineage>
</organism>
<proteinExistence type="predicted"/>
<dbReference type="EMBL" id="UINC01000448">
    <property type="protein sequence ID" value="SUZ55573.1"/>
    <property type="molecule type" value="Genomic_DNA"/>
</dbReference>
<sequence>VRDFIAGLIALGLFLFALGLVSTLRFHQRTRERERRKLEEAGRTVLAEVPHREGLTLFVANDTHFYWGDTAIPQARIKLVRVLINGTPLASYQARRYPPGDADNSDSFTDRPDGIAHDRWDVLIRTDTTDILVECGSIRERVSQELARRVFDSVRADMDRRDVSETTTPAP</sequence>
<dbReference type="AlphaFoldDB" id="A0A381NPW5"/>
<evidence type="ECO:0000256" key="1">
    <source>
        <dbReference type="SAM" id="Phobius"/>
    </source>
</evidence>
<accession>A0A381NPW5</accession>
<keyword evidence="1" id="KW-0812">Transmembrane</keyword>
<name>A0A381NPW5_9ZZZZ</name>